<gene>
    <name evidence="1" type="ORF">RPERSI_LOCUS10082</name>
</gene>
<dbReference type="EMBL" id="CAJVQC010019590">
    <property type="protein sequence ID" value="CAG8702314.1"/>
    <property type="molecule type" value="Genomic_DNA"/>
</dbReference>
<feature type="non-terminal residue" evidence="1">
    <location>
        <position position="513"/>
    </location>
</feature>
<keyword evidence="2" id="KW-1185">Reference proteome</keyword>
<sequence>MDDKLKQVIEVVRYITDNPNYIVEGCWFCQHWKCKHRLQCSNVEECKNNCPHEPQCQSEMQCLSKWTCKHEPECNNRAQCQKRWICRHNPVCQSKWHCRKNWRCLHQIRCRDLWECKYRWAEEYEPYCQGEWQCYHIKKCQTKLECQKRPPHERWKCPHNPECYNKWKCQNKWQCQHKEECDMSNPNLKWRCQAKCQHKCKTEKKCKEKSQAISQQLEHQYKDEWKCRHQCENLMECSRKWECPHESRYISINKCKDQWKCRTRLWHCQHTPPCISQCQEKWDGENEWNCKHDVECQSNWQCLSDPEYRNKWQCQNKLTLSYNQDELKACLKKVHQPNQLYSLFTQQCNECGKKSLISSFLLYTRPQKTLKSEIVCHLVWAKAKGDVFYRVFGRWSCNENEDHVWDSSYTWVSLQKFVDNSLTGYQAQNFSTNIQRVNFRKTQTATKKYNFQNAQNGLRRNDYAMIKCHLCWKSASIVSWKRIVGSKDAPLHDRELCEKCRSGNVCVQKDSYF</sequence>
<organism evidence="1 2">
    <name type="scientific">Racocetra persica</name>
    <dbReference type="NCBI Taxonomy" id="160502"/>
    <lineage>
        <taxon>Eukaryota</taxon>
        <taxon>Fungi</taxon>
        <taxon>Fungi incertae sedis</taxon>
        <taxon>Mucoromycota</taxon>
        <taxon>Glomeromycotina</taxon>
        <taxon>Glomeromycetes</taxon>
        <taxon>Diversisporales</taxon>
        <taxon>Gigasporaceae</taxon>
        <taxon>Racocetra</taxon>
    </lineage>
</organism>
<evidence type="ECO:0000313" key="1">
    <source>
        <dbReference type="EMBL" id="CAG8702314.1"/>
    </source>
</evidence>
<protein>
    <submittedName>
        <fullName evidence="1">25083_t:CDS:1</fullName>
    </submittedName>
</protein>
<proteinExistence type="predicted"/>
<accession>A0ACA9PCF5</accession>
<evidence type="ECO:0000313" key="2">
    <source>
        <dbReference type="Proteomes" id="UP000789920"/>
    </source>
</evidence>
<dbReference type="Proteomes" id="UP000789920">
    <property type="component" value="Unassembled WGS sequence"/>
</dbReference>
<name>A0ACA9PCF5_9GLOM</name>
<comment type="caution">
    <text evidence="1">The sequence shown here is derived from an EMBL/GenBank/DDBJ whole genome shotgun (WGS) entry which is preliminary data.</text>
</comment>
<reference evidence="1" key="1">
    <citation type="submission" date="2021-06" db="EMBL/GenBank/DDBJ databases">
        <authorList>
            <person name="Kallberg Y."/>
            <person name="Tangrot J."/>
            <person name="Rosling A."/>
        </authorList>
    </citation>
    <scope>NUCLEOTIDE SEQUENCE</scope>
    <source>
        <strain evidence="1">MA461A</strain>
    </source>
</reference>